<dbReference type="OrthoDB" id="255834at2"/>
<feature type="domain" description="RNA ligase" evidence="1">
    <location>
        <begin position="39"/>
        <end position="188"/>
    </location>
</feature>
<dbReference type="STRING" id="391625.PPSIR1_14930"/>
<dbReference type="Gene3D" id="3.30.470.30">
    <property type="entry name" value="DNA ligase/mRNA capping enzyme"/>
    <property type="match status" value="1"/>
</dbReference>
<gene>
    <name evidence="2" type="ORF">PPSIR1_14930</name>
</gene>
<dbReference type="eggNOG" id="COG4639">
    <property type="taxonomic scope" value="Bacteria"/>
</dbReference>
<name>A6G6B3_9BACT</name>
<dbReference type="SUPFAM" id="SSF56091">
    <property type="entry name" value="DNA ligase/mRNA capping enzyme, catalytic domain"/>
    <property type="match status" value="1"/>
</dbReference>
<keyword evidence="3" id="KW-1185">Reference proteome</keyword>
<proteinExistence type="predicted"/>
<dbReference type="InterPro" id="IPR021122">
    <property type="entry name" value="RNA_ligase_dom_REL/Rnl2"/>
</dbReference>
<organism evidence="2 3">
    <name type="scientific">Plesiocystis pacifica SIR-1</name>
    <dbReference type="NCBI Taxonomy" id="391625"/>
    <lineage>
        <taxon>Bacteria</taxon>
        <taxon>Pseudomonadati</taxon>
        <taxon>Myxococcota</taxon>
        <taxon>Polyangia</taxon>
        <taxon>Nannocystales</taxon>
        <taxon>Nannocystaceae</taxon>
        <taxon>Plesiocystis</taxon>
    </lineage>
</organism>
<dbReference type="InterPro" id="IPR052732">
    <property type="entry name" value="Cell-binding_unc_protein"/>
</dbReference>
<accession>A6G6B3</accession>
<dbReference type="EMBL" id="ABCS01000029">
    <property type="protein sequence ID" value="EDM78542.1"/>
    <property type="molecule type" value="Genomic_DNA"/>
</dbReference>
<dbReference type="AlphaFoldDB" id="A6G6B3"/>
<reference evidence="2 3" key="1">
    <citation type="submission" date="2007-06" db="EMBL/GenBank/DDBJ databases">
        <authorList>
            <person name="Shimkets L."/>
            <person name="Ferriera S."/>
            <person name="Johnson J."/>
            <person name="Kravitz S."/>
            <person name="Beeson K."/>
            <person name="Sutton G."/>
            <person name="Rogers Y.-H."/>
            <person name="Friedman R."/>
            <person name="Frazier M."/>
            <person name="Venter J.C."/>
        </authorList>
    </citation>
    <scope>NUCLEOTIDE SEQUENCE [LARGE SCALE GENOMIC DNA]</scope>
    <source>
        <strain evidence="2 3">SIR-1</strain>
    </source>
</reference>
<evidence type="ECO:0000313" key="3">
    <source>
        <dbReference type="Proteomes" id="UP000005801"/>
    </source>
</evidence>
<dbReference type="RefSeq" id="WP_006972262.1">
    <property type="nucleotide sequence ID" value="NZ_ABCS01000029.1"/>
</dbReference>
<comment type="caution">
    <text evidence="2">The sequence shown here is derived from an EMBL/GenBank/DDBJ whole genome shotgun (WGS) entry which is preliminary data.</text>
</comment>
<dbReference type="Pfam" id="PF09414">
    <property type="entry name" value="RNA_ligase"/>
    <property type="match status" value="1"/>
</dbReference>
<dbReference type="PANTHER" id="PTHR43883">
    <property type="entry name" value="SLR0207 PROTEIN"/>
    <property type="match status" value="1"/>
</dbReference>
<dbReference type="PANTHER" id="PTHR43883:SF1">
    <property type="entry name" value="GLUCONOKINASE"/>
    <property type="match status" value="1"/>
</dbReference>
<evidence type="ECO:0000259" key="1">
    <source>
        <dbReference type="Pfam" id="PF09414"/>
    </source>
</evidence>
<evidence type="ECO:0000313" key="2">
    <source>
        <dbReference type="EMBL" id="EDM78542.1"/>
    </source>
</evidence>
<sequence length="213" mass="24174">MAAKAHHKKYPRTRHLPWSPGASRDDLIASSLDAFAEQRVIVTEKMDGENTTLYRDHIHARSLDSRHHPSRDWVKALHGGVAHHIPEAWRVCGENLYARHSIAYAGLPSYFMMFSIWDERDRCLDWDSTVEWAALLGLELVPVLYDGVFDPAWFDGFEQDLERAEGYVVRLASSFLRADFGVSVAKWVRPGHVQTDQHWMHAEVVANGLAGGS</sequence>
<protein>
    <recommendedName>
        <fullName evidence="1">RNA ligase domain-containing protein</fullName>
    </recommendedName>
</protein>
<dbReference type="Proteomes" id="UP000005801">
    <property type="component" value="Unassembled WGS sequence"/>
</dbReference>